<reference evidence="15" key="2">
    <citation type="submission" date="2025-09" db="UniProtKB">
        <authorList>
            <consortium name="Ensembl"/>
        </authorList>
    </citation>
    <scope>IDENTIFICATION</scope>
</reference>
<dbReference type="PRINTS" id="PR00759">
    <property type="entry name" value="BASICPTASE"/>
</dbReference>
<feature type="domain" description="BPTI/Kunitz inhibitor" evidence="14">
    <location>
        <begin position="112"/>
        <end position="162"/>
    </location>
</feature>
<comment type="function">
    <text evidence="11">Inhibits factor X (X(a)) directly and, in a Xa-dependent way, inhibits VIIa/tissue factor activity, presumably by forming a quaternary Xa/LACI/VIIa/TF complex. It possesses an antithrombotic action and also the ability to associate with lipoproteins in plasma.</text>
</comment>
<dbReference type="PROSITE" id="PS00280">
    <property type="entry name" value="BPTI_KUNITZ_1"/>
    <property type="match status" value="2"/>
</dbReference>
<name>A0A8C5P5K0_JACJA</name>
<gene>
    <name evidence="15" type="primary">Tfpi</name>
</gene>
<dbReference type="InterPro" id="IPR020901">
    <property type="entry name" value="Prtase_inh_Kunz-CS"/>
</dbReference>
<dbReference type="Gene3D" id="4.10.410.10">
    <property type="entry name" value="Pancreatic trypsin inhibitor Kunitz domain"/>
    <property type="match status" value="2"/>
</dbReference>
<reference evidence="15" key="1">
    <citation type="submission" date="2025-08" db="UniProtKB">
        <authorList>
            <consortium name="Ensembl"/>
        </authorList>
    </citation>
    <scope>IDENTIFICATION</scope>
</reference>
<keyword evidence="5 13" id="KW-0732">Signal</keyword>
<evidence type="ECO:0000256" key="12">
    <source>
        <dbReference type="ARBA" id="ARBA00073658"/>
    </source>
</evidence>
<keyword evidence="2" id="KW-0964">Secreted</keyword>
<keyword evidence="3 13" id="KW-0646">Protease inhibitor</keyword>
<keyword evidence="8 13" id="KW-0094">Blood coagulation</keyword>
<evidence type="ECO:0000256" key="7">
    <source>
        <dbReference type="ARBA" id="ARBA00022900"/>
    </source>
</evidence>
<accession>A0A8C5P5K0</accession>
<dbReference type="AlphaFoldDB" id="A0A8C5P5K0"/>
<proteinExistence type="predicted"/>
<keyword evidence="6" id="KW-0677">Repeat</keyword>
<evidence type="ECO:0000256" key="4">
    <source>
        <dbReference type="ARBA" id="ARBA00022696"/>
    </source>
</evidence>
<evidence type="ECO:0000256" key="9">
    <source>
        <dbReference type="ARBA" id="ARBA00023157"/>
    </source>
</evidence>
<organism evidence="15 16">
    <name type="scientific">Jaculus jaculus</name>
    <name type="common">Lesser Egyptian jerboa</name>
    <dbReference type="NCBI Taxonomy" id="51337"/>
    <lineage>
        <taxon>Eukaryota</taxon>
        <taxon>Metazoa</taxon>
        <taxon>Chordata</taxon>
        <taxon>Craniata</taxon>
        <taxon>Vertebrata</taxon>
        <taxon>Euteleostomi</taxon>
        <taxon>Mammalia</taxon>
        <taxon>Eutheria</taxon>
        <taxon>Euarchontoglires</taxon>
        <taxon>Glires</taxon>
        <taxon>Rodentia</taxon>
        <taxon>Myomorpha</taxon>
        <taxon>Dipodoidea</taxon>
        <taxon>Dipodidae</taxon>
        <taxon>Dipodinae</taxon>
        <taxon>Jaculus</taxon>
    </lineage>
</organism>
<dbReference type="SMART" id="SM00131">
    <property type="entry name" value="KU"/>
    <property type="match status" value="2"/>
</dbReference>
<dbReference type="InterPro" id="IPR050098">
    <property type="entry name" value="TFPI/VKTCI-like"/>
</dbReference>
<dbReference type="Pfam" id="PF00014">
    <property type="entry name" value="Kunitz_BPTI"/>
    <property type="match status" value="2"/>
</dbReference>
<dbReference type="InterPro" id="IPR008296">
    <property type="entry name" value="TFPI-like"/>
</dbReference>
<dbReference type="FunFam" id="4.10.410.10:FF:000012">
    <property type="entry name" value="Tissue factor pathway inhibitor"/>
    <property type="match status" value="1"/>
</dbReference>
<evidence type="ECO:0000256" key="11">
    <source>
        <dbReference type="ARBA" id="ARBA00057773"/>
    </source>
</evidence>
<feature type="domain" description="BPTI/Kunitz inhibitor" evidence="14">
    <location>
        <begin position="54"/>
        <end position="104"/>
    </location>
</feature>
<dbReference type="Proteomes" id="UP000694385">
    <property type="component" value="Unassembled WGS sequence"/>
</dbReference>
<evidence type="ECO:0000256" key="1">
    <source>
        <dbReference type="ARBA" id="ARBA00004613"/>
    </source>
</evidence>
<feature type="signal peptide" evidence="13">
    <location>
        <begin position="1"/>
        <end position="28"/>
    </location>
</feature>
<dbReference type="SUPFAM" id="SSF57362">
    <property type="entry name" value="BPTI-like"/>
    <property type="match status" value="2"/>
</dbReference>
<evidence type="ECO:0000256" key="5">
    <source>
        <dbReference type="ARBA" id="ARBA00022729"/>
    </source>
</evidence>
<evidence type="ECO:0000256" key="2">
    <source>
        <dbReference type="ARBA" id="ARBA00022525"/>
    </source>
</evidence>
<dbReference type="PANTHER" id="PTHR10083:SF328">
    <property type="entry name" value="TISSUE FACTOR PATHWAY INHIBITOR"/>
    <property type="match status" value="1"/>
</dbReference>
<dbReference type="InterPro" id="IPR002223">
    <property type="entry name" value="Kunitz_BPTI"/>
</dbReference>
<dbReference type="GO" id="GO:0004867">
    <property type="term" value="F:serine-type endopeptidase inhibitor activity"/>
    <property type="evidence" value="ECO:0007669"/>
    <property type="project" value="UniProtKB-UniRule"/>
</dbReference>
<keyword evidence="9" id="KW-1015">Disulfide bond</keyword>
<evidence type="ECO:0000256" key="10">
    <source>
        <dbReference type="ARBA" id="ARBA00023180"/>
    </source>
</evidence>
<dbReference type="PANTHER" id="PTHR10083">
    <property type="entry name" value="KUNITZ-TYPE PROTEASE INHIBITOR-RELATED"/>
    <property type="match status" value="1"/>
</dbReference>
<dbReference type="GeneTree" id="ENSGT00940000160767"/>
<comment type="subcellular location">
    <subcellularLocation>
        <location evidence="1 13">Secreted</location>
    </subcellularLocation>
</comment>
<dbReference type="InterPro" id="IPR036880">
    <property type="entry name" value="Kunitz_BPTI_sf"/>
</dbReference>
<keyword evidence="7 13" id="KW-0722">Serine protease inhibitor</keyword>
<keyword evidence="10" id="KW-0325">Glycoprotein</keyword>
<evidence type="ECO:0000256" key="8">
    <source>
        <dbReference type="ARBA" id="ARBA00023084"/>
    </source>
</evidence>
<keyword evidence="16" id="KW-1185">Reference proteome</keyword>
<protein>
    <recommendedName>
        <fullName evidence="12 13">Tissue factor pathway inhibitor</fullName>
    </recommendedName>
</protein>
<evidence type="ECO:0000313" key="16">
    <source>
        <dbReference type="Proteomes" id="UP000694385"/>
    </source>
</evidence>
<keyword evidence="4 13" id="KW-0356">Hemostasis</keyword>
<evidence type="ECO:0000313" key="15">
    <source>
        <dbReference type="Ensembl" id="ENSJJAP00000024695.1"/>
    </source>
</evidence>
<evidence type="ECO:0000259" key="14">
    <source>
        <dbReference type="PROSITE" id="PS50279"/>
    </source>
</evidence>
<dbReference type="GO" id="GO:0005615">
    <property type="term" value="C:extracellular space"/>
    <property type="evidence" value="ECO:0007669"/>
    <property type="project" value="TreeGrafter"/>
</dbReference>
<dbReference type="PIRSF" id="PIRSF001620">
    <property type="entry name" value="TFPI"/>
    <property type="match status" value="1"/>
</dbReference>
<dbReference type="Ensembl" id="ENSJJAT00000031279.1">
    <property type="protein sequence ID" value="ENSJJAP00000024695.1"/>
    <property type="gene ID" value="ENSJJAG00000024078.1"/>
</dbReference>
<feature type="chain" id="PRO_5034442991" description="Tissue factor pathway inhibitor" evidence="13">
    <location>
        <begin position="29"/>
        <end position="234"/>
    </location>
</feature>
<dbReference type="PROSITE" id="PS50279">
    <property type="entry name" value="BPTI_KUNITZ_2"/>
    <property type="match status" value="2"/>
</dbReference>
<dbReference type="CDD" id="cd22614">
    <property type="entry name" value="Kunitz_TFPI1_2-like"/>
    <property type="match status" value="1"/>
</dbReference>
<evidence type="ECO:0000256" key="13">
    <source>
        <dbReference type="PIRNR" id="PIRNR001620"/>
    </source>
</evidence>
<evidence type="ECO:0000256" key="6">
    <source>
        <dbReference type="ARBA" id="ARBA00022737"/>
    </source>
</evidence>
<dbReference type="FunFam" id="4.10.410.10:FF:000004">
    <property type="entry name" value="Tissue factor pathway inhibitor"/>
    <property type="match status" value="1"/>
</dbReference>
<dbReference type="GO" id="GO:0007596">
    <property type="term" value="P:blood coagulation"/>
    <property type="evidence" value="ECO:0007669"/>
    <property type="project" value="UniProtKB-UniRule"/>
</dbReference>
<sequence>IMHILKKKHVFWMAVCLLLSLAPECLKAFSDEEEDYEEISDSTLPPRKPKHTFCGYKADIGPCRALLKRYFYNIFTGKCEEFIYGGCLGNKNRFETLEECKSTCVIGKPYYCFLEDDTGICRGFYWRYFYNHTSKQCERFVYGGCLGNQNNFESLEACNNTCANPSNDTQVNAYKSKPNTINKRTYVMVPKPTKASRLWVTKEGKNDGWKNAGHAYQVFLYAFYIHVDILLRIG</sequence>
<evidence type="ECO:0000256" key="3">
    <source>
        <dbReference type="ARBA" id="ARBA00022690"/>
    </source>
</evidence>
<dbReference type="CDD" id="cd22613">
    <property type="entry name" value="Kunitz_TFPI1_1-like"/>
    <property type="match status" value="1"/>
</dbReference>